<keyword evidence="7" id="KW-0249">Electron transport</keyword>
<keyword evidence="6" id="KW-0288">FMN</keyword>
<dbReference type="InterPro" id="IPR008254">
    <property type="entry name" value="Flavodoxin/NO_synth"/>
</dbReference>
<organism evidence="9 10">
    <name type="scientific">Limosilactobacillus reuteri</name>
    <name type="common">Lactobacillus reuteri</name>
    <dbReference type="NCBI Taxonomy" id="1598"/>
    <lineage>
        <taxon>Bacteria</taxon>
        <taxon>Bacillati</taxon>
        <taxon>Bacillota</taxon>
        <taxon>Bacilli</taxon>
        <taxon>Lactobacillales</taxon>
        <taxon>Lactobacillaceae</taxon>
        <taxon>Limosilactobacillus</taxon>
    </lineage>
</organism>
<evidence type="ECO:0000256" key="6">
    <source>
        <dbReference type="ARBA" id="ARBA00022643"/>
    </source>
</evidence>
<feature type="domain" description="Flavodoxin-like" evidence="8">
    <location>
        <begin position="4"/>
        <end position="144"/>
    </location>
</feature>
<comment type="cofactor">
    <cofactor evidence="1">
        <name>FMN</name>
        <dbReference type="ChEBI" id="CHEBI:58210"/>
    </cofactor>
</comment>
<evidence type="ECO:0000256" key="3">
    <source>
        <dbReference type="ARBA" id="ARBA00005267"/>
    </source>
</evidence>
<dbReference type="Proteomes" id="UP000235484">
    <property type="component" value="Unassembled WGS sequence"/>
</dbReference>
<keyword evidence="4" id="KW-0813">Transport</keyword>
<gene>
    <name evidence="9" type="ORF">LRLP16767_LR202_01787</name>
</gene>
<dbReference type="PANTHER" id="PTHR42809">
    <property type="entry name" value="FLAVODOXIN 2"/>
    <property type="match status" value="1"/>
</dbReference>
<dbReference type="InterPro" id="IPR029039">
    <property type="entry name" value="Flavoprotein-like_sf"/>
</dbReference>
<proteinExistence type="inferred from homology"/>
<evidence type="ECO:0000256" key="4">
    <source>
        <dbReference type="ARBA" id="ARBA00022448"/>
    </source>
</evidence>
<comment type="similarity">
    <text evidence="3">Belongs to the flavodoxin family.</text>
</comment>
<dbReference type="GO" id="GO:0016651">
    <property type="term" value="F:oxidoreductase activity, acting on NAD(P)H"/>
    <property type="evidence" value="ECO:0007669"/>
    <property type="project" value="UniProtKB-ARBA"/>
</dbReference>
<evidence type="ECO:0000256" key="2">
    <source>
        <dbReference type="ARBA" id="ARBA00003297"/>
    </source>
</evidence>
<evidence type="ECO:0000256" key="7">
    <source>
        <dbReference type="ARBA" id="ARBA00022982"/>
    </source>
</evidence>
<dbReference type="NCBIfam" id="NF005587">
    <property type="entry name" value="PRK07308.1"/>
    <property type="match status" value="1"/>
</dbReference>
<reference evidence="10" key="1">
    <citation type="submission" date="2015-10" db="EMBL/GenBank/DDBJ databases">
        <authorList>
            <person name="Crossman L.C."/>
        </authorList>
    </citation>
    <scope>NUCLEOTIDE SEQUENCE [LARGE SCALE GENOMIC DNA]</scope>
    <source>
        <strain evidence="10">20-2</strain>
    </source>
</reference>
<evidence type="ECO:0000259" key="8">
    <source>
        <dbReference type="PROSITE" id="PS50902"/>
    </source>
</evidence>
<dbReference type="PROSITE" id="PS50902">
    <property type="entry name" value="FLAVODOXIN_LIKE"/>
    <property type="match status" value="1"/>
</dbReference>
<evidence type="ECO:0000313" key="10">
    <source>
        <dbReference type="Proteomes" id="UP000235484"/>
    </source>
</evidence>
<keyword evidence="5" id="KW-0285">Flavoprotein</keyword>
<sequence>MLTAHVVYATMTGNNEEVANIVCDSLTNLNVKVTESEISQTDVADFMKADILVVCAYTYDEGAMPEEGLDFYDDLQSTDLTGKVYGVAGSGDKFYGEYFNTTVDHFDDAFKKAGATSGAEKVKIDLEPYEEDIERLNEFAKELVKNSLEVNAEKG</sequence>
<protein>
    <submittedName>
        <fullName evidence="9">Flavodoxin</fullName>
    </submittedName>
</protein>
<dbReference type="RefSeq" id="WP_102816753.1">
    <property type="nucleotide sequence ID" value="NZ_LN887650.1"/>
</dbReference>
<dbReference type="PANTHER" id="PTHR42809:SF1">
    <property type="entry name" value="FLAVODOXIN 1"/>
    <property type="match status" value="1"/>
</dbReference>
<evidence type="ECO:0000313" key="9">
    <source>
        <dbReference type="EMBL" id="CUR41953.1"/>
    </source>
</evidence>
<dbReference type="GO" id="GO:0010181">
    <property type="term" value="F:FMN binding"/>
    <property type="evidence" value="ECO:0007669"/>
    <property type="project" value="InterPro"/>
</dbReference>
<evidence type="ECO:0000256" key="5">
    <source>
        <dbReference type="ARBA" id="ARBA00022630"/>
    </source>
</evidence>
<dbReference type="InterPro" id="IPR050619">
    <property type="entry name" value="Flavodoxin"/>
</dbReference>
<dbReference type="EMBL" id="LN887650">
    <property type="protein sequence ID" value="CUR41953.1"/>
    <property type="molecule type" value="Genomic_DNA"/>
</dbReference>
<accession>A0A0U5FCM3</accession>
<dbReference type="SUPFAM" id="SSF52218">
    <property type="entry name" value="Flavoproteins"/>
    <property type="match status" value="1"/>
</dbReference>
<name>A0A0U5FCM3_LIMRT</name>
<dbReference type="Pfam" id="PF00258">
    <property type="entry name" value="Flavodoxin_1"/>
    <property type="match status" value="1"/>
</dbReference>
<comment type="function">
    <text evidence="2">Low-potential electron donor to a number of redox enzymes.</text>
</comment>
<dbReference type="AlphaFoldDB" id="A0A0U5FCM3"/>
<dbReference type="Gene3D" id="3.40.50.360">
    <property type="match status" value="1"/>
</dbReference>
<evidence type="ECO:0000256" key="1">
    <source>
        <dbReference type="ARBA" id="ARBA00001917"/>
    </source>
</evidence>